<dbReference type="EMBL" id="AZFH01000202">
    <property type="protein sequence ID" value="KRL76278.1"/>
    <property type="molecule type" value="Genomic_DNA"/>
</dbReference>
<dbReference type="Proteomes" id="UP000051048">
    <property type="component" value="Unassembled WGS sequence"/>
</dbReference>
<dbReference type="SUPFAM" id="SSF46689">
    <property type="entry name" value="Homeodomain-like"/>
    <property type="match status" value="1"/>
</dbReference>
<evidence type="ECO:0000313" key="5">
    <source>
        <dbReference type="Proteomes" id="UP000051048"/>
    </source>
</evidence>
<dbReference type="InterPro" id="IPR050624">
    <property type="entry name" value="HTH-type_Tx_Regulator"/>
</dbReference>
<dbReference type="RefSeq" id="WP_025021420.1">
    <property type="nucleotide sequence ID" value="NZ_AZFH01000202.1"/>
</dbReference>
<evidence type="ECO:0000259" key="3">
    <source>
        <dbReference type="PROSITE" id="PS50977"/>
    </source>
</evidence>
<comment type="caution">
    <text evidence="4">The sequence shown here is derived from an EMBL/GenBank/DDBJ whole genome shotgun (WGS) entry which is preliminary data.</text>
</comment>
<evidence type="ECO:0000256" key="2">
    <source>
        <dbReference type="PROSITE-ProRule" id="PRU00335"/>
    </source>
</evidence>
<evidence type="ECO:0000313" key="4">
    <source>
        <dbReference type="EMBL" id="KRL76278.1"/>
    </source>
</evidence>
<dbReference type="InterPro" id="IPR001647">
    <property type="entry name" value="HTH_TetR"/>
</dbReference>
<dbReference type="Pfam" id="PF00440">
    <property type="entry name" value="TetR_N"/>
    <property type="match status" value="1"/>
</dbReference>
<organism evidence="4 5">
    <name type="scientific">Ligilactobacillus equi DSM 15833 = JCM 10991</name>
    <dbReference type="NCBI Taxonomy" id="1423740"/>
    <lineage>
        <taxon>Bacteria</taxon>
        <taxon>Bacillati</taxon>
        <taxon>Bacillota</taxon>
        <taxon>Bacilli</taxon>
        <taxon>Lactobacillales</taxon>
        <taxon>Lactobacillaceae</taxon>
        <taxon>Ligilactobacillus</taxon>
    </lineage>
</organism>
<dbReference type="PROSITE" id="PS50977">
    <property type="entry name" value="HTH_TETR_2"/>
    <property type="match status" value="1"/>
</dbReference>
<dbReference type="AlphaFoldDB" id="A0A0R1T365"/>
<reference evidence="4 5" key="1">
    <citation type="journal article" date="2015" name="Genome Announc.">
        <title>Expanding the biotechnology potential of lactobacilli through comparative genomics of 213 strains and associated genera.</title>
        <authorList>
            <person name="Sun Z."/>
            <person name="Harris H.M."/>
            <person name="McCann A."/>
            <person name="Guo C."/>
            <person name="Argimon S."/>
            <person name="Zhang W."/>
            <person name="Yang X."/>
            <person name="Jeffery I.B."/>
            <person name="Cooney J.C."/>
            <person name="Kagawa T.F."/>
            <person name="Liu W."/>
            <person name="Song Y."/>
            <person name="Salvetti E."/>
            <person name="Wrobel A."/>
            <person name="Rasinkangas P."/>
            <person name="Parkhill J."/>
            <person name="Rea M.C."/>
            <person name="O'Sullivan O."/>
            <person name="Ritari J."/>
            <person name="Douillard F.P."/>
            <person name="Paul Ross R."/>
            <person name="Yang R."/>
            <person name="Briner A.E."/>
            <person name="Felis G.E."/>
            <person name="de Vos W.M."/>
            <person name="Barrangou R."/>
            <person name="Klaenhammer T.R."/>
            <person name="Caufield P.W."/>
            <person name="Cui Y."/>
            <person name="Zhang H."/>
            <person name="O'Toole P.W."/>
        </authorList>
    </citation>
    <scope>NUCLEOTIDE SEQUENCE [LARGE SCALE GENOMIC DNA]</scope>
    <source>
        <strain evidence="4 5">DSM 15833</strain>
    </source>
</reference>
<protein>
    <recommendedName>
        <fullName evidence="3">HTH tetR-type domain-containing protein</fullName>
    </recommendedName>
</protein>
<dbReference type="Gene3D" id="1.10.357.10">
    <property type="entry name" value="Tetracycline Repressor, domain 2"/>
    <property type="match status" value="1"/>
</dbReference>
<keyword evidence="1 2" id="KW-0238">DNA-binding</keyword>
<dbReference type="PATRIC" id="fig|1423740.3.peg.2159"/>
<dbReference type="STRING" id="1423740.FC36_GL001993"/>
<dbReference type="InterPro" id="IPR009057">
    <property type="entry name" value="Homeodomain-like_sf"/>
</dbReference>
<proteinExistence type="predicted"/>
<sequence>MSNTEDLLISVTTKWVSVNDFHDLSLRKISSSVGLTTGAVYKNFKSKQELFYKVSLSLSEQLVSDLKLSSLNTPFDNLLAIADFLCNLAVEKPRLIEFLLFNGSIKEMYQAKDYNFVFWNLVKKYAGQLKDSEYFLLQIVTTLTGYIQLLINDLVKYDPKFITITLKQLLED</sequence>
<dbReference type="GO" id="GO:0003677">
    <property type="term" value="F:DNA binding"/>
    <property type="evidence" value="ECO:0007669"/>
    <property type="project" value="UniProtKB-UniRule"/>
</dbReference>
<gene>
    <name evidence="4" type="ORF">FC36_GL001993</name>
</gene>
<name>A0A0R1T365_9LACO</name>
<dbReference type="PANTHER" id="PTHR43479:SF20">
    <property type="entry name" value="HTH TETR-TYPE DOMAIN-CONTAINING PROTEIN"/>
    <property type="match status" value="1"/>
</dbReference>
<evidence type="ECO:0000256" key="1">
    <source>
        <dbReference type="ARBA" id="ARBA00023125"/>
    </source>
</evidence>
<dbReference type="PANTHER" id="PTHR43479">
    <property type="entry name" value="ACREF/ENVCD OPERON REPRESSOR-RELATED"/>
    <property type="match status" value="1"/>
</dbReference>
<dbReference type="OrthoDB" id="9179041at2"/>
<feature type="DNA-binding region" description="H-T-H motif" evidence="2">
    <location>
        <begin position="25"/>
        <end position="44"/>
    </location>
</feature>
<accession>A0A0R1T365</accession>
<feature type="domain" description="HTH tetR-type" evidence="3">
    <location>
        <begin position="2"/>
        <end position="62"/>
    </location>
</feature>